<feature type="transmembrane region" description="Helical" evidence="6">
    <location>
        <begin position="403"/>
        <end position="423"/>
    </location>
</feature>
<evidence type="ECO:0000256" key="1">
    <source>
        <dbReference type="ARBA" id="ARBA00004651"/>
    </source>
</evidence>
<evidence type="ECO:0000256" key="5">
    <source>
        <dbReference type="ARBA" id="ARBA00023136"/>
    </source>
</evidence>
<feature type="domain" description="DUF4131" evidence="8">
    <location>
        <begin position="49"/>
        <end position="199"/>
    </location>
</feature>
<reference evidence="9 10" key="1">
    <citation type="submission" date="2020-08" db="EMBL/GenBank/DDBJ databases">
        <title>Genomic Encyclopedia of Type Strains, Phase IV (KMG-IV): sequencing the most valuable type-strain genomes for metagenomic binning, comparative biology and taxonomic classification.</title>
        <authorList>
            <person name="Goeker M."/>
        </authorList>
    </citation>
    <scope>NUCLEOTIDE SEQUENCE [LARGE SCALE GENOMIC DNA]</scope>
    <source>
        <strain evidence="9 10">DSM 27203</strain>
    </source>
</reference>
<name>A0A840YUK8_9SPHN</name>
<gene>
    <name evidence="9" type="ORF">FHR23_000220</name>
</gene>
<feature type="transmembrane region" description="Helical" evidence="6">
    <location>
        <begin position="429"/>
        <end position="448"/>
    </location>
</feature>
<sequence>MADRFRVSNARAGLERWLERERDQLPLWLPVALGAGVAAWFLLPGPAQWIGMMMAGVAVALIGLMLSDGGRFGRMLLIGGVALALGCGLAWWRAERVAAPVLARPGVVSMTGRVESVEPLAARGVVRVRLAVETPKGMPPVVRVNIREQDVPAGLSRGAYLRLRGWMMPPPQPGVPGAYDFARTAWFHGIGATGRAFAPVTVLQAGDPPGSNLRMRLSRHIQARIGGGAGAIAATLATGDRGALSDSDADAMRRSGLAHLLSISGLHVTAVVGATMLLVLRLLALFPGLALRVRLPLVAAGAGALTAIGYTLLTGAQVPTVRACVAALLVLAAMAMGREAITLRLVAAAALFVLLVWPETLAGPSFQLSFAAVTAIVALHEHPRVRGWFARREEGWGRRIGRGLLSLFLTGLVVEIALMPIALYHFHKAGLYGAAANIVAIPLTTFVIMPFEALALLFDAVGLGAPFWWIVDEALRFLLALAHATATAPGAVALLPGMPKAAFALILLGGLWIALWRSRMRWVGLVPVAAGVFWAVITPAPDLIVGGEGTHLALRTADGTMALLRDRSGEYTRSMMGEAAGSDADPAALDEQPGARCSHDFCMADIRRGGRVWRISATRSDYLLPYAQLVSACRVSDIVVSDRRLPKGCVPRWLKLDPVTLAKTGGVAINLTSGKVRRVHAAHDRHPWVYPPITRPVKARGGAARHPRHPSQ</sequence>
<evidence type="ECO:0000313" key="10">
    <source>
        <dbReference type="Proteomes" id="UP000554342"/>
    </source>
</evidence>
<keyword evidence="4 6" id="KW-1133">Transmembrane helix</keyword>
<evidence type="ECO:0000259" key="8">
    <source>
        <dbReference type="Pfam" id="PF13567"/>
    </source>
</evidence>
<evidence type="ECO:0000313" key="9">
    <source>
        <dbReference type="EMBL" id="MBB5717313.1"/>
    </source>
</evidence>
<evidence type="ECO:0000256" key="4">
    <source>
        <dbReference type="ARBA" id="ARBA00022989"/>
    </source>
</evidence>
<dbReference type="GO" id="GO:0005886">
    <property type="term" value="C:plasma membrane"/>
    <property type="evidence" value="ECO:0007669"/>
    <property type="project" value="UniProtKB-SubCell"/>
</dbReference>
<dbReference type="InterPro" id="IPR025405">
    <property type="entry name" value="DUF4131"/>
</dbReference>
<comment type="caution">
    <text evidence="9">The sequence shown here is derived from an EMBL/GenBank/DDBJ whole genome shotgun (WGS) entry which is preliminary data.</text>
</comment>
<dbReference type="InterPro" id="IPR004477">
    <property type="entry name" value="ComEC_N"/>
</dbReference>
<dbReference type="AlphaFoldDB" id="A0A840YUK8"/>
<feature type="transmembrane region" description="Helical" evidence="6">
    <location>
        <begin position="522"/>
        <end position="540"/>
    </location>
</feature>
<comment type="subcellular location">
    <subcellularLocation>
        <location evidence="1">Cell membrane</location>
        <topology evidence="1">Multi-pass membrane protein</topology>
    </subcellularLocation>
</comment>
<dbReference type="EMBL" id="JACIJI010000001">
    <property type="protein sequence ID" value="MBB5717313.1"/>
    <property type="molecule type" value="Genomic_DNA"/>
</dbReference>
<dbReference type="Pfam" id="PF13567">
    <property type="entry name" value="DUF4131"/>
    <property type="match status" value="1"/>
</dbReference>
<keyword evidence="10" id="KW-1185">Reference proteome</keyword>
<dbReference type="Proteomes" id="UP000554342">
    <property type="component" value="Unassembled WGS sequence"/>
</dbReference>
<keyword evidence="2" id="KW-1003">Cell membrane</keyword>
<dbReference type="Pfam" id="PF03772">
    <property type="entry name" value="Competence"/>
    <property type="match status" value="1"/>
</dbReference>
<dbReference type="RefSeq" id="WP_184001100.1">
    <property type="nucleotide sequence ID" value="NZ_BAABIF010000004.1"/>
</dbReference>
<proteinExistence type="predicted"/>
<evidence type="ECO:0000256" key="3">
    <source>
        <dbReference type="ARBA" id="ARBA00022692"/>
    </source>
</evidence>
<evidence type="ECO:0000256" key="2">
    <source>
        <dbReference type="ARBA" id="ARBA00022475"/>
    </source>
</evidence>
<keyword evidence="5 6" id="KW-0472">Membrane</keyword>
<feature type="transmembrane region" description="Helical" evidence="6">
    <location>
        <begin position="257"/>
        <end position="283"/>
    </location>
</feature>
<feature type="transmembrane region" description="Helical" evidence="6">
    <location>
        <begin position="295"/>
        <end position="313"/>
    </location>
</feature>
<feature type="transmembrane region" description="Helical" evidence="6">
    <location>
        <begin position="491"/>
        <end position="515"/>
    </location>
</feature>
<feature type="transmembrane region" description="Helical" evidence="6">
    <location>
        <begin position="74"/>
        <end position="92"/>
    </location>
</feature>
<evidence type="ECO:0000256" key="6">
    <source>
        <dbReference type="SAM" id="Phobius"/>
    </source>
</evidence>
<keyword evidence="3 6" id="KW-0812">Transmembrane</keyword>
<evidence type="ECO:0000259" key="7">
    <source>
        <dbReference type="Pfam" id="PF03772"/>
    </source>
</evidence>
<dbReference type="NCBIfam" id="TIGR00360">
    <property type="entry name" value="ComEC_N-term"/>
    <property type="match status" value="1"/>
</dbReference>
<protein>
    <submittedName>
        <fullName evidence="9">Competence protein ComEC</fullName>
    </submittedName>
</protein>
<dbReference type="PANTHER" id="PTHR30619:SF1">
    <property type="entry name" value="RECOMBINATION PROTEIN 2"/>
    <property type="match status" value="1"/>
</dbReference>
<organism evidence="9 10">
    <name type="scientific">Stakelama sediminis</name>
    <dbReference type="NCBI Taxonomy" id="463200"/>
    <lineage>
        <taxon>Bacteria</taxon>
        <taxon>Pseudomonadati</taxon>
        <taxon>Pseudomonadota</taxon>
        <taxon>Alphaproteobacteria</taxon>
        <taxon>Sphingomonadales</taxon>
        <taxon>Sphingomonadaceae</taxon>
        <taxon>Stakelama</taxon>
    </lineage>
</organism>
<dbReference type="InterPro" id="IPR052159">
    <property type="entry name" value="Competence_DNA_uptake"/>
</dbReference>
<feature type="domain" description="ComEC/Rec2-related protein" evidence="7">
    <location>
        <begin position="236"/>
        <end position="519"/>
    </location>
</feature>
<feature type="transmembrane region" description="Helical" evidence="6">
    <location>
        <begin position="341"/>
        <end position="358"/>
    </location>
</feature>
<feature type="transmembrane region" description="Helical" evidence="6">
    <location>
        <begin position="25"/>
        <end position="43"/>
    </location>
</feature>
<accession>A0A840YUK8</accession>
<dbReference type="PANTHER" id="PTHR30619">
    <property type="entry name" value="DNA INTERNALIZATION/COMPETENCE PROTEIN COMEC/REC2"/>
    <property type="match status" value="1"/>
</dbReference>